<name>A0A2P2M6L7_RHIMU</name>
<organism evidence="1">
    <name type="scientific">Rhizophora mucronata</name>
    <name type="common">Asiatic mangrove</name>
    <dbReference type="NCBI Taxonomy" id="61149"/>
    <lineage>
        <taxon>Eukaryota</taxon>
        <taxon>Viridiplantae</taxon>
        <taxon>Streptophyta</taxon>
        <taxon>Embryophyta</taxon>
        <taxon>Tracheophyta</taxon>
        <taxon>Spermatophyta</taxon>
        <taxon>Magnoliopsida</taxon>
        <taxon>eudicotyledons</taxon>
        <taxon>Gunneridae</taxon>
        <taxon>Pentapetalae</taxon>
        <taxon>rosids</taxon>
        <taxon>fabids</taxon>
        <taxon>Malpighiales</taxon>
        <taxon>Rhizophoraceae</taxon>
        <taxon>Rhizophora</taxon>
    </lineage>
</organism>
<reference evidence="1" key="1">
    <citation type="submission" date="2018-02" db="EMBL/GenBank/DDBJ databases">
        <title>Rhizophora mucronata_Transcriptome.</title>
        <authorList>
            <person name="Meera S.P."/>
            <person name="Sreeshan A."/>
            <person name="Augustine A."/>
        </authorList>
    </citation>
    <scope>NUCLEOTIDE SEQUENCE</scope>
    <source>
        <tissue evidence="1">Leaf</tissue>
    </source>
</reference>
<protein>
    <submittedName>
        <fullName evidence="1">Uncharacterized protein</fullName>
    </submittedName>
</protein>
<dbReference type="EMBL" id="GGEC01045384">
    <property type="protein sequence ID" value="MBX25868.1"/>
    <property type="molecule type" value="Transcribed_RNA"/>
</dbReference>
<evidence type="ECO:0000313" key="1">
    <source>
        <dbReference type="EMBL" id="MBX25868.1"/>
    </source>
</evidence>
<sequence length="27" mass="3144">MDHMCIIKLRGPLRLNDIITSYSPSLR</sequence>
<proteinExistence type="predicted"/>
<accession>A0A2P2M6L7</accession>
<dbReference type="AlphaFoldDB" id="A0A2P2M6L7"/>